<accession>A0A0R2MYW5</accession>
<sequence>MMATIDQLSQEAQQTALENFIAFYTAHYHADGMDVLSQLDQSGHVADINQYLLDNRSLTAEDVKNGLLTQRRGNLIGLIQALNISFNANGIPDTPWETWLQNIVADLPQGL</sequence>
<dbReference type="PATRIC" id="fig|1293598.4.peg.30"/>
<proteinExistence type="predicted"/>
<keyword evidence="2" id="KW-1185">Reference proteome</keyword>
<evidence type="ECO:0000313" key="1">
    <source>
        <dbReference type="EMBL" id="KRO18878.1"/>
    </source>
</evidence>
<dbReference type="EMBL" id="JQCE01000001">
    <property type="protein sequence ID" value="KRO18878.1"/>
    <property type="molecule type" value="Genomic_DNA"/>
</dbReference>
<protein>
    <submittedName>
        <fullName evidence="1">Uncharacterized protein</fullName>
    </submittedName>
</protein>
<dbReference type="STRING" id="1293598.IV56_GL000030"/>
<dbReference type="Proteomes" id="UP000050969">
    <property type="component" value="Unassembled WGS sequence"/>
</dbReference>
<name>A0A0R2MYW5_9LACO</name>
<organism evidence="1 2">
    <name type="scientific">Lacticaseibacillus saniviri JCM 17471 = DSM 24301</name>
    <dbReference type="NCBI Taxonomy" id="1293598"/>
    <lineage>
        <taxon>Bacteria</taxon>
        <taxon>Bacillati</taxon>
        <taxon>Bacillota</taxon>
        <taxon>Bacilli</taxon>
        <taxon>Lactobacillales</taxon>
        <taxon>Lactobacillaceae</taxon>
        <taxon>Lacticaseibacillus</taxon>
    </lineage>
</organism>
<comment type="caution">
    <text evidence="1">The sequence shown here is derived from an EMBL/GenBank/DDBJ whole genome shotgun (WGS) entry which is preliminary data.</text>
</comment>
<evidence type="ECO:0000313" key="2">
    <source>
        <dbReference type="Proteomes" id="UP000050969"/>
    </source>
</evidence>
<dbReference type="AlphaFoldDB" id="A0A0R2MYW5"/>
<reference evidence="1 2" key="1">
    <citation type="journal article" date="2015" name="Genome Announc.">
        <title>Expanding the biotechnology potential of lactobacilli through comparative genomics of 213 strains and associated genera.</title>
        <authorList>
            <person name="Sun Z."/>
            <person name="Harris H.M."/>
            <person name="McCann A."/>
            <person name="Guo C."/>
            <person name="Argimon S."/>
            <person name="Zhang W."/>
            <person name="Yang X."/>
            <person name="Jeffery I.B."/>
            <person name="Cooney J.C."/>
            <person name="Kagawa T.F."/>
            <person name="Liu W."/>
            <person name="Song Y."/>
            <person name="Salvetti E."/>
            <person name="Wrobel A."/>
            <person name="Rasinkangas P."/>
            <person name="Parkhill J."/>
            <person name="Rea M.C."/>
            <person name="O'Sullivan O."/>
            <person name="Ritari J."/>
            <person name="Douillard F.P."/>
            <person name="Paul Ross R."/>
            <person name="Yang R."/>
            <person name="Briner A.E."/>
            <person name="Felis G.E."/>
            <person name="de Vos W.M."/>
            <person name="Barrangou R."/>
            <person name="Klaenhammer T.R."/>
            <person name="Caufield P.W."/>
            <person name="Cui Y."/>
            <person name="Zhang H."/>
            <person name="O'Toole P.W."/>
        </authorList>
    </citation>
    <scope>NUCLEOTIDE SEQUENCE [LARGE SCALE GENOMIC DNA]</scope>
    <source>
        <strain evidence="1 2">DSM 24301</strain>
    </source>
</reference>
<gene>
    <name evidence="1" type="ORF">IV56_GL000030</name>
</gene>